<dbReference type="PANTHER" id="PTHR23341">
    <property type="entry name" value="HIGH MOBILITY GROUP PROTEINS HMG-A AND C"/>
    <property type="match status" value="1"/>
</dbReference>
<evidence type="ECO:0000256" key="4">
    <source>
        <dbReference type="ARBA" id="ARBA00022737"/>
    </source>
</evidence>
<dbReference type="Ensembl" id="ENSGALT00010028889.1">
    <property type="protein sequence ID" value="ENSGALP00010016648.1"/>
    <property type="gene ID" value="ENSGALG00010012062.1"/>
</dbReference>
<dbReference type="PROSITE" id="PS00354">
    <property type="entry name" value="HMGI_Y"/>
    <property type="match status" value="1"/>
</dbReference>
<feature type="region of interest" description="Disordered" evidence="10">
    <location>
        <begin position="1"/>
        <end position="94"/>
    </location>
</feature>
<accession>A0A8V0YDS6</accession>
<keyword evidence="7" id="KW-0238">DNA-binding</keyword>
<reference evidence="11" key="2">
    <citation type="submission" date="2025-08" db="UniProtKB">
        <authorList>
            <consortium name="Ensembl"/>
        </authorList>
    </citation>
    <scope>IDENTIFICATION</scope>
    <source>
        <strain evidence="11">broiler</strain>
    </source>
</reference>
<comment type="similarity">
    <text evidence="2">Belongs to the HMGA family.</text>
</comment>
<keyword evidence="3" id="KW-0597">Phosphoprotein</keyword>
<dbReference type="GO" id="GO:0010557">
    <property type="term" value="P:positive regulation of macromolecule biosynthetic process"/>
    <property type="evidence" value="ECO:0007669"/>
    <property type="project" value="UniProtKB-ARBA"/>
</dbReference>
<sequence length="149" mass="16440">MSAQGEGPGQSSTAAPEQPAAAEPQKRGRGRPRKQPQEPTGEPSPKRPRGRPKGSKNKSPSKAAQKKAEATGEKRPRGRPRKWPQQVVQKKPAQDRMVATAWCGFQRKKLLVYGDGDSERFVSNEIIIKKVDLKRAQVCETNTEICGEK</sequence>
<evidence type="ECO:0000256" key="1">
    <source>
        <dbReference type="ARBA" id="ARBA00004123"/>
    </source>
</evidence>
<gene>
    <name evidence="11" type="primary">HMGA2</name>
</gene>
<evidence type="ECO:0000256" key="6">
    <source>
        <dbReference type="ARBA" id="ARBA00023015"/>
    </source>
</evidence>
<dbReference type="Proteomes" id="UP000000539">
    <property type="component" value="Chromosome 1"/>
</dbReference>
<dbReference type="GO" id="GO:0006355">
    <property type="term" value="P:regulation of DNA-templated transcription"/>
    <property type="evidence" value="ECO:0007669"/>
    <property type="project" value="InterPro"/>
</dbReference>
<dbReference type="GO" id="GO:0003677">
    <property type="term" value="F:DNA binding"/>
    <property type="evidence" value="ECO:0007669"/>
    <property type="project" value="UniProtKB-KW"/>
</dbReference>
<dbReference type="Pfam" id="PF02178">
    <property type="entry name" value="AT_hook"/>
    <property type="match status" value="3"/>
</dbReference>
<keyword evidence="5" id="KW-0007">Acetylation</keyword>
<evidence type="ECO:0000256" key="8">
    <source>
        <dbReference type="ARBA" id="ARBA00023163"/>
    </source>
</evidence>
<feature type="compositionally biased region" description="Low complexity" evidence="10">
    <location>
        <begin position="14"/>
        <end position="23"/>
    </location>
</feature>
<dbReference type="PRINTS" id="PR00929">
    <property type="entry name" value="ATHOOK"/>
</dbReference>
<evidence type="ECO:0000256" key="7">
    <source>
        <dbReference type="ARBA" id="ARBA00023125"/>
    </source>
</evidence>
<evidence type="ECO:0000256" key="3">
    <source>
        <dbReference type="ARBA" id="ARBA00022553"/>
    </source>
</evidence>
<dbReference type="PANTHER" id="PTHR23341:SF4">
    <property type="entry name" value="HIGH MOBILITY GROUP PROTEIN HMGI-C"/>
    <property type="match status" value="1"/>
</dbReference>
<evidence type="ECO:0000256" key="2">
    <source>
        <dbReference type="ARBA" id="ARBA00010812"/>
    </source>
</evidence>
<dbReference type="OrthoDB" id="9946651at2759"/>
<organism evidence="11 12">
    <name type="scientific">Gallus gallus</name>
    <name type="common">Chicken</name>
    <dbReference type="NCBI Taxonomy" id="9031"/>
    <lineage>
        <taxon>Eukaryota</taxon>
        <taxon>Metazoa</taxon>
        <taxon>Chordata</taxon>
        <taxon>Craniata</taxon>
        <taxon>Vertebrata</taxon>
        <taxon>Euteleostomi</taxon>
        <taxon>Archelosauria</taxon>
        <taxon>Archosauria</taxon>
        <taxon>Dinosauria</taxon>
        <taxon>Saurischia</taxon>
        <taxon>Theropoda</taxon>
        <taxon>Coelurosauria</taxon>
        <taxon>Aves</taxon>
        <taxon>Neognathae</taxon>
        <taxon>Galloanserae</taxon>
        <taxon>Galliformes</taxon>
        <taxon>Phasianidae</taxon>
        <taxon>Phasianinae</taxon>
        <taxon>Gallus</taxon>
    </lineage>
</organism>
<comment type="subcellular location">
    <subcellularLocation>
        <location evidence="1">Nucleus</location>
    </subcellularLocation>
</comment>
<dbReference type="SMART" id="SM00384">
    <property type="entry name" value="AT_hook"/>
    <property type="match status" value="3"/>
</dbReference>
<dbReference type="PRINTS" id="PR00930">
    <property type="entry name" value="HIGHMOBLTYIY"/>
</dbReference>
<dbReference type="AlphaFoldDB" id="A0A8V0YDS6"/>
<keyword evidence="4" id="KW-0677">Repeat</keyword>
<dbReference type="InterPro" id="IPR017956">
    <property type="entry name" value="AT_hook_DNA-bd_motif"/>
</dbReference>
<evidence type="ECO:0000313" key="12">
    <source>
        <dbReference type="Proteomes" id="UP000000539"/>
    </source>
</evidence>
<proteinExistence type="inferred from homology"/>
<keyword evidence="6" id="KW-0805">Transcription regulation</keyword>
<evidence type="ECO:0000256" key="5">
    <source>
        <dbReference type="ARBA" id="ARBA00022990"/>
    </source>
</evidence>
<dbReference type="GO" id="GO:0005634">
    <property type="term" value="C:nucleus"/>
    <property type="evidence" value="ECO:0007669"/>
    <property type="project" value="UniProtKB-SubCell"/>
</dbReference>
<keyword evidence="12" id="KW-1185">Reference proteome</keyword>
<evidence type="ECO:0000313" key="11">
    <source>
        <dbReference type="Ensembl" id="ENSGALP00010016648.1"/>
    </source>
</evidence>
<feature type="compositionally biased region" description="Basic residues" evidence="10">
    <location>
        <begin position="46"/>
        <end position="56"/>
    </location>
</feature>
<dbReference type="InterPro" id="IPR000116">
    <property type="entry name" value="HMGA"/>
</dbReference>
<protein>
    <submittedName>
        <fullName evidence="11">High mobility group AT-hook 2</fullName>
    </submittedName>
</protein>
<keyword evidence="9" id="KW-0539">Nucleus</keyword>
<dbReference type="GO" id="GO:0000785">
    <property type="term" value="C:chromatin"/>
    <property type="evidence" value="ECO:0007669"/>
    <property type="project" value="InterPro"/>
</dbReference>
<feature type="compositionally biased region" description="Polar residues" evidence="10">
    <location>
        <begin position="1"/>
        <end position="13"/>
    </location>
</feature>
<name>A0A8V0YDS6_CHICK</name>
<keyword evidence="8" id="KW-0804">Transcription</keyword>
<dbReference type="GeneTree" id="ENSGT01000000214687"/>
<evidence type="ECO:0000256" key="10">
    <source>
        <dbReference type="SAM" id="MobiDB-lite"/>
    </source>
</evidence>
<reference evidence="11" key="1">
    <citation type="submission" date="2020-11" db="EMBL/GenBank/DDBJ databases">
        <title>Gallus gallus (Chicken) genome, bGalGal1, GRCg7b, maternal haplotype autosomes + Z &amp; W.</title>
        <authorList>
            <person name="Warren W."/>
            <person name="Formenti G."/>
            <person name="Fedrigo O."/>
            <person name="Haase B."/>
            <person name="Mountcastle J."/>
            <person name="Balacco J."/>
            <person name="Tracey A."/>
            <person name="Schneider V."/>
            <person name="Okimoto R."/>
            <person name="Cheng H."/>
            <person name="Hawken R."/>
            <person name="Howe K."/>
            <person name="Jarvis E.D."/>
        </authorList>
    </citation>
    <scope>NUCLEOTIDE SEQUENCE [LARGE SCALE GENOMIC DNA]</scope>
    <source>
        <strain evidence="11">Broiler</strain>
    </source>
</reference>
<reference evidence="11" key="3">
    <citation type="submission" date="2025-09" db="UniProtKB">
        <authorList>
            <consortium name="Ensembl"/>
        </authorList>
    </citation>
    <scope>IDENTIFICATION</scope>
    <source>
        <strain evidence="11">broiler</strain>
    </source>
</reference>
<feature type="compositionally biased region" description="Basic and acidic residues" evidence="10">
    <location>
        <begin position="66"/>
        <end position="75"/>
    </location>
</feature>
<evidence type="ECO:0000256" key="9">
    <source>
        <dbReference type="ARBA" id="ARBA00023242"/>
    </source>
</evidence>
<dbReference type="InterPro" id="IPR000637">
    <property type="entry name" value="HMGI/Y_DNA-bd_CS"/>
</dbReference>